<evidence type="ECO:0000259" key="1">
    <source>
        <dbReference type="Pfam" id="PF07859"/>
    </source>
</evidence>
<evidence type="ECO:0000313" key="3">
    <source>
        <dbReference type="Proteomes" id="UP001054889"/>
    </source>
</evidence>
<reference evidence="2" key="2">
    <citation type="submission" date="2021-12" db="EMBL/GenBank/DDBJ databases">
        <title>Resequencing data analysis of finger millet.</title>
        <authorList>
            <person name="Hatakeyama M."/>
            <person name="Aluri S."/>
            <person name="Balachadran M.T."/>
            <person name="Sivarajan S.R."/>
            <person name="Poveda L."/>
            <person name="Shimizu-Inatsugi R."/>
            <person name="Schlapbach R."/>
            <person name="Sreeman S.M."/>
            <person name="Shimizu K.K."/>
        </authorList>
    </citation>
    <scope>NUCLEOTIDE SEQUENCE</scope>
</reference>
<sequence length="82" mass="8710">MVCMAEGDHLRWRGKAYAAAAARAGKEVETVESAGVGHVFYLLDPDMDEAREMLARIAGFVNGVAGRNRASSERDGAAATRA</sequence>
<gene>
    <name evidence="2" type="primary">ga20155</name>
    <name evidence="2" type="ORF">PR202_ga20155</name>
</gene>
<dbReference type="Pfam" id="PF07859">
    <property type="entry name" value="Abhydrolase_3"/>
    <property type="match status" value="1"/>
</dbReference>
<dbReference type="AlphaFoldDB" id="A0AAV5CX46"/>
<organism evidence="2 3">
    <name type="scientific">Eleusine coracana subsp. coracana</name>
    <dbReference type="NCBI Taxonomy" id="191504"/>
    <lineage>
        <taxon>Eukaryota</taxon>
        <taxon>Viridiplantae</taxon>
        <taxon>Streptophyta</taxon>
        <taxon>Embryophyta</taxon>
        <taxon>Tracheophyta</taxon>
        <taxon>Spermatophyta</taxon>
        <taxon>Magnoliopsida</taxon>
        <taxon>Liliopsida</taxon>
        <taxon>Poales</taxon>
        <taxon>Poaceae</taxon>
        <taxon>PACMAD clade</taxon>
        <taxon>Chloridoideae</taxon>
        <taxon>Cynodonteae</taxon>
        <taxon>Eleusininae</taxon>
        <taxon>Eleusine</taxon>
    </lineage>
</organism>
<dbReference type="EMBL" id="BQKI01000009">
    <property type="protein sequence ID" value="GJN02771.1"/>
    <property type="molecule type" value="Genomic_DNA"/>
</dbReference>
<dbReference type="Gene3D" id="3.40.50.1820">
    <property type="entry name" value="alpha/beta hydrolase"/>
    <property type="match status" value="1"/>
</dbReference>
<proteinExistence type="predicted"/>
<keyword evidence="3" id="KW-1185">Reference proteome</keyword>
<name>A0AAV5CX46_ELECO</name>
<feature type="domain" description="Alpha/beta hydrolase fold-3" evidence="1">
    <location>
        <begin position="1"/>
        <end position="41"/>
    </location>
</feature>
<evidence type="ECO:0000313" key="2">
    <source>
        <dbReference type="EMBL" id="GJN02771.1"/>
    </source>
</evidence>
<accession>A0AAV5CX46</accession>
<dbReference type="InterPro" id="IPR029058">
    <property type="entry name" value="AB_hydrolase_fold"/>
</dbReference>
<reference evidence="2" key="1">
    <citation type="journal article" date="2018" name="DNA Res.">
        <title>Multiple hybrid de novo genome assembly of finger millet, an orphan allotetraploid crop.</title>
        <authorList>
            <person name="Hatakeyama M."/>
            <person name="Aluri S."/>
            <person name="Balachadran M.T."/>
            <person name="Sivarajan S.R."/>
            <person name="Patrignani A."/>
            <person name="Gruter S."/>
            <person name="Poveda L."/>
            <person name="Shimizu-Inatsugi R."/>
            <person name="Baeten J."/>
            <person name="Francoijs K.J."/>
            <person name="Nataraja K.N."/>
            <person name="Reddy Y.A.N."/>
            <person name="Phadnis S."/>
            <person name="Ravikumar R.L."/>
            <person name="Schlapbach R."/>
            <person name="Sreeman S.M."/>
            <person name="Shimizu K.K."/>
        </authorList>
    </citation>
    <scope>NUCLEOTIDE SEQUENCE</scope>
</reference>
<dbReference type="SUPFAM" id="SSF53474">
    <property type="entry name" value="alpha/beta-Hydrolases"/>
    <property type="match status" value="1"/>
</dbReference>
<protein>
    <recommendedName>
        <fullName evidence="1">Alpha/beta hydrolase fold-3 domain-containing protein</fullName>
    </recommendedName>
</protein>
<dbReference type="InterPro" id="IPR013094">
    <property type="entry name" value="AB_hydrolase_3"/>
</dbReference>
<dbReference type="Proteomes" id="UP001054889">
    <property type="component" value="Unassembled WGS sequence"/>
</dbReference>
<dbReference type="GO" id="GO:0016787">
    <property type="term" value="F:hydrolase activity"/>
    <property type="evidence" value="ECO:0007669"/>
    <property type="project" value="InterPro"/>
</dbReference>
<comment type="caution">
    <text evidence="2">The sequence shown here is derived from an EMBL/GenBank/DDBJ whole genome shotgun (WGS) entry which is preliminary data.</text>
</comment>